<feature type="region of interest" description="Disordered" evidence="1">
    <location>
        <begin position="85"/>
        <end position="141"/>
    </location>
</feature>
<feature type="region of interest" description="Disordered" evidence="1">
    <location>
        <begin position="1"/>
        <end position="29"/>
    </location>
</feature>
<sequence length="141" mass="15580">MAPPEEQFTAEGAEKTDRRRTGAAVGERRWEARDEKLEAEIAETKAKLEELLARRNRADLAMLGPKPENDPLGVIEEASEALAENADGNIGKPVSSVAAAGRGKKQRSKTRRRVGSRPFRPFKRTGKTKKDRRAQMLGGRS</sequence>
<feature type="compositionally biased region" description="Basic residues" evidence="1">
    <location>
        <begin position="102"/>
        <end position="132"/>
    </location>
</feature>
<evidence type="ECO:0000313" key="2">
    <source>
        <dbReference type="EMBL" id="KAF4726977.1"/>
    </source>
</evidence>
<proteinExistence type="predicted"/>
<accession>A0A7J6S220</accession>
<reference evidence="2 3" key="1">
    <citation type="submission" date="2020-04" db="EMBL/GenBank/DDBJ databases">
        <title>Perkinsus olseni comparative genomics.</title>
        <authorList>
            <person name="Bogema D.R."/>
        </authorList>
    </citation>
    <scope>NUCLEOTIDE SEQUENCE [LARGE SCALE GENOMIC DNA]</scope>
    <source>
        <strain evidence="2">ATCC PRA-205</strain>
    </source>
</reference>
<dbReference type="AlphaFoldDB" id="A0A7J6S220"/>
<gene>
    <name evidence="2" type="ORF">FOZ62_004007</name>
</gene>
<comment type="caution">
    <text evidence="2">The sequence shown here is derived from an EMBL/GenBank/DDBJ whole genome shotgun (WGS) entry which is preliminary data.</text>
</comment>
<feature type="compositionally biased region" description="Basic and acidic residues" evidence="1">
    <location>
        <begin position="12"/>
        <end position="29"/>
    </location>
</feature>
<protein>
    <submittedName>
        <fullName evidence="2">Uncharacterized protein</fullName>
    </submittedName>
</protein>
<evidence type="ECO:0000256" key="1">
    <source>
        <dbReference type="SAM" id="MobiDB-lite"/>
    </source>
</evidence>
<dbReference type="EMBL" id="JABANM010017907">
    <property type="protein sequence ID" value="KAF4726977.1"/>
    <property type="molecule type" value="Genomic_DNA"/>
</dbReference>
<organism evidence="2 3">
    <name type="scientific">Perkinsus olseni</name>
    <name type="common">Perkinsus atlanticus</name>
    <dbReference type="NCBI Taxonomy" id="32597"/>
    <lineage>
        <taxon>Eukaryota</taxon>
        <taxon>Sar</taxon>
        <taxon>Alveolata</taxon>
        <taxon>Perkinsozoa</taxon>
        <taxon>Perkinsea</taxon>
        <taxon>Perkinsida</taxon>
        <taxon>Perkinsidae</taxon>
        <taxon>Perkinsus</taxon>
    </lineage>
</organism>
<evidence type="ECO:0000313" key="3">
    <source>
        <dbReference type="Proteomes" id="UP000574390"/>
    </source>
</evidence>
<dbReference type="Proteomes" id="UP000574390">
    <property type="component" value="Unassembled WGS sequence"/>
</dbReference>
<name>A0A7J6S220_PEROL</name>